<evidence type="ECO:0000313" key="16">
    <source>
        <dbReference type="EMBL" id="PJA89777.1"/>
    </source>
</evidence>
<evidence type="ECO:0000256" key="7">
    <source>
        <dbReference type="ARBA" id="ARBA00022801"/>
    </source>
</evidence>
<evidence type="ECO:0000256" key="10">
    <source>
        <dbReference type="ARBA" id="ARBA00022989"/>
    </source>
</evidence>
<keyword evidence="10 13" id="KW-1133">Transmembrane helix</keyword>
<dbReference type="GO" id="GO:0006508">
    <property type="term" value="P:proteolysis"/>
    <property type="evidence" value="ECO:0007669"/>
    <property type="project" value="UniProtKB-KW"/>
</dbReference>
<evidence type="ECO:0000313" key="17">
    <source>
        <dbReference type="Proteomes" id="UP000230843"/>
    </source>
</evidence>
<name>A0A2M7Z6M8_9BACT</name>
<dbReference type="GO" id="GO:0008360">
    <property type="term" value="P:regulation of cell shape"/>
    <property type="evidence" value="ECO:0007669"/>
    <property type="project" value="UniProtKB-KW"/>
</dbReference>
<evidence type="ECO:0000256" key="12">
    <source>
        <dbReference type="ARBA" id="ARBA00023316"/>
    </source>
</evidence>
<dbReference type="SUPFAM" id="SSF56601">
    <property type="entry name" value="beta-lactamase/transpeptidase-like"/>
    <property type="match status" value="1"/>
</dbReference>
<keyword evidence="11 13" id="KW-0472">Membrane</keyword>
<feature type="transmembrane region" description="Helical" evidence="13">
    <location>
        <begin position="64"/>
        <end position="82"/>
    </location>
</feature>
<dbReference type="GO" id="GO:0071972">
    <property type="term" value="F:peptidoglycan L,D-transpeptidase activity"/>
    <property type="evidence" value="ECO:0007669"/>
    <property type="project" value="TreeGrafter"/>
</dbReference>
<dbReference type="InterPro" id="IPR001460">
    <property type="entry name" value="PCN-bd_Tpept"/>
</dbReference>
<dbReference type="Pfam" id="PF03717">
    <property type="entry name" value="PBP_dimer"/>
    <property type="match status" value="1"/>
</dbReference>
<keyword evidence="4" id="KW-0997">Cell inner membrane</keyword>
<dbReference type="InterPro" id="IPR036138">
    <property type="entry name" value="PBP_dimer_sf"/>
</dbReference>
<accession>A0A2M7Z6M8</accession>
<gene>
    <name evidence="16" type="primary">mrdA</name>
    <name evidence="16" type="ORF">CO137_02435</name>
</gene>
<evidence type="ECO:0000256" key="2">
    <source>
        <dbReference type="ARBA" id="ARBA00004236"/>
    </source>
</evidence>
<feature type="domain" description="Penicillin-binding protein transpeptidase" evidence="14">
    <location>
        <begin position="326"/>
        <end position="651"/>
    </location>
</feature>
<dbReference type="Gene3D" id="3.90.1310.10">
    <property type="entry name" value="Penicillin-binding protein 2a (Domain 2)"/>
    <property type="match status" value="1"/>
</dbReference>
<keyword evidence="12" id="KW-0961">Cell wall biogenesis/degradation</keyword>
<dbReference type="GO" id="GO:0009002">
    <property type="term" value="F:serine-type D-Ala-D-Ala carboxypeptidase activity"/>
    <property type="evidence" value="ECO:0007669"/>
    <property type="project" value="InterPro"/>
</dbReference>
<protein>
    <submittedName>
        <fullName evidence="16">Penicillin-binding protein 2</fullName>
    </submittedName>
</protein>
<dbReference type="GO" id="GO:0008658">
    <property type="term" value="F:penicillin binding"/>
    <property type="evidence" value="ECO:0007669"/>
    <property type="project" value="InterPro"/>
</dbReference>
<dbReference type="Gene3D" id="3.40.710.10">
    <property type="entry name" value="DD-peptidase/beta-lactamase superfamily"/>
    <property type="match status" value="1"/>
</dbReference>
<dbReference type="GO" id="GO:0071555">
    <property type="term" value="P:cell wall organization"/>
    <property type="evidence" value="ECO:0007669"/>
    <property type="project" value="UniProtKB-KW"/>
</dbReference>
<evidence type="ECO:0000256" key="6">
    <source>
        <dbReference type="ARBA" id="ARBA00022692"/>
    </source>
</evidence>
<sequence length="659" mass="74129">MSNKNDTIFGISIPKFSYSNLKGRYRDSWIEDSFSFEQKYGRQPALSGSKNYIGSSFSIQKKKIFIILVFGVFLLLMGRVFFIQIVQGKSYTILAENNSQRTIPVPAERGIIYDRNGQQLTKNVLKFSLSIVPQDLPRKAEELEKIVVRLAELTQKDEEDIRNIIKEYGAYSYESIDIMDDLDYETALSIQIETSDLPGITIEKRSKRLYLMKDEEGEKLFSLAHLLGYAGKLNPDELAELYTKGYLPTDTIGKMGIEKTYEEALRGKYGYQKIQVNAFGRKQSILAEKAPILGKHVQLSVDVEIQNKLEEIMSRYLKNKEKEKAAAVVMDPRNGEILASVSLPAFDNNDFSGGISLEKYQEYLNNKNNPLFNRVISGTYPSGSTIKMAIAMAALQEGIITKTTSFLSTGGIQVGSWFFGDWKYGGHGITNVQKSLAWSVNTFYYYIGGGYNDFQGLGVGKIVEYLKKFGFAKKLGIDIPGEVDGFLPSKEWKQEAKNESWYVGDTYNLSIGQGDVLVTPLQIASLTSVVANGGTLYQPKIAQKIVDPETKEEAEVKTTILNEHFINLSNVQTVQLGMRECVVYGSCRRLSSLPMMVAGKTGTAQWSSTKDNHAWFTSFAPFNNPEIVVTVLIEEGEEGSGISAEIAYDFYKWWYEYRF</sequence>
<dbReference type="EMBL" id="PFVJ01000051">
    <property type="protein sequence ID" value="PJA89777.1"/>
    <property type="molecule type" value="Genomic_DNA"/>
</dbReference>
<dbReference type="Gene3D" id="3.30.1390.30">
    <property type="entry name" value="Penicillin-binding protein 2a, domain 3"/>
    <property type="match status" value="1"/>
</dbReference>
<evidence type="ECO:0000259" key="14">
    <source>
        <dbReference type="Pfam" id="PF00905"/>
    </source>
</evidence>
<dbReference type="NCBIfam" id="TIGR03423">
    <property type="entry name" value="pbp2_mrdA"/>
    <property type="match status" value="1"/>
</dbReference>
<evidence type="ECO:0000256" key="8">
    <source>
        <dbReference type="ARBA" id="ARBA00022960"/>
    </source>
</evidence>
<dbReference type="InterPro" id="IPR012338">
    <property type="entry name" value="Beta-lactam/transpept-like"/>
</dbReference>
<dbReference type="AlphaFoldDB" id="A0A2M7Z6M8"/>
<evidence type="ECO:0000259" key="15">
    <source>
        <dbReference type="Pfam" id="PF03717"/>
    </source>
</evidence>
<comment type="subcellular location">
    <subcellularLocation>
        <location evidence="2">Cell membrane</location>
    </subcellularLocation>
    <subcellularLocation>
        <location evidence="1">Membrane</location>
        <topology evidence="1">Single-pass membrane protein</topology>
    </subcellularLocation>
</comment>
<feature type="domain" description="Penicillin-binding protein dimerisation" evidence="15">
    <location>
        <begin position="105"/>
        <end position="282"/>
    </location>
</feature>
<proteinExistence type="predicted"/>
<keyword evidence="6 13" id="KW-0812">Transmembrane</keyword>
<dbReference type="SUPFAM" id="SSF56519">
    <property type="entry name" value="Penicillin binding protein dimerisation domain"/>
    <property type="match status" value="1"/>
</dbReference>
<comment type="caution">
    <text evidence="16">The sequence shown here is derived from an EMBL/GenBank/DDBJ whole genome shotgun (WGS) entry which is preliminary data.</text>
</comment>
<evidence type="ECO:0000256" key="3">
    <source>
        <dbReference type="ARBA" id="ARBA00022475"/>
    </source>
</evidence>
<reference evidence="17" key="1">
    <citation type="submission" date="2017-09" db="EMBL/GenBank/DDBJ databases">
        <title>Depth-based differentiation of microbial function through sediment-hosted aquifers and enrichment of novel symbionts in the deep terrestrial subsurface.</title>
        <authorList>
            <person name="Probst A.J."/>
            <person name="Ladd B."/>
            <person name="Jarett J.K."/>
            <person name="Geller-Mcgrath D.E."/>
            <person name="Sieber C.M.K."/>
            <person name="Emerson J.B."/>
            <person name="Anantharaman K."/>
            <person name="Thomas B.C."/>
            <person name="Malmstrom R."/>
            <person name="Stieglmeier M."/>
            <person name="Klingl A."/>
            <person name="Woyke T."/>
            <person name="Ryan C.M."/>
            <person name="Banfield J.F."/>
        </authorList>
    </citation>
    <scope>NUCLEOTIDE SEQUENCE [LARGE SCALE GENOMIC DNA]</scope>
</reference>
<keyword evidence="5" id="KW-0645">Protease</keyword>
<keyword evidence="7" id="KW-0378">Hydrolase</keyword>
<evidence type="ECO:0000256" key="5">
    <source>
        <dbReference type="ARBA" id="ARBA00022670"/>
    </source>
</evidence>
<organism evidence="16 17">
    <name type="scientific">Candidatus Magasanikbacteria bacterium CG_4_9_14_3_um_filter_32_9</name>
    <dbReference type="NCBI Taxonomy" id="1974644"/>
    <lineage>
        <taxon>Bacteria</taxon>
        <taxon>Candidatus Magasanikiibacteriota</taxon>
    </lineage>
</organism>
<evidence type="ECO:0000256" key="11">
    <source>
        <dbReference type="ARBA" id="ARBA00023136"/>
    </source>
</evidence>
<dbReference type="GO" id="GO:0005886">
    <property type="term" value="C:plasma membrane"/>
    <property type="evidence" value="ECO:0007669"/>
    <property type="project" value="UniProtKB-SubCell"/>
</dbReference>
<keyword evidence="9" id="KW-0573">Peptidoglycan synthesis</keyword>
<evidence type="ECO:0000256" key="9">
    <source>
        <dbReference type="ARBA" id="ARBA00022984"/>
    </source>
</evidence>
<dbReference type="InterPro" id="IPR005311">
    <property type="entry name" value="PBP_dimer"/>
</dbReference>
<dbReference type="InterPro" id="IPR050515">
    <property type="entry name" value="Beta-lactam/transpept"/>
</dbReference>
<evidence type="ECO:0000256" key="13">
    <source>
        <dbReference type="SAM" id="Phobius"/>
    </source>
</evidence>
<dbReference type="GO" id="GO:0009252">
    <property type="term" value="P:peptidoglycan biosynthetic process"/>
    <property type="evidence" value="ECO:0007669"/>
    <property type="project" value="UniProtKB-KW"/>
</dbReference>
<evidence type="ECO:0000256" key="1">
    <source>
        <dbReference type="ARBA" id="ARBA00004167"/>
    </source>
</evidence>
<evidence type="ECO:0000256" key="4">
    <source>
        <dbReference type="ARBA" id="ARBA00022519"/>
    </source>
</evidence>
<keyword evidence="8" id="KW-0133">Cell shape</keyword>
<keyword evidence="3" id="KW-1003">Cell membrane</keyword>
<dbReference type="PANTHER" id="PTHR30627">
    <property type="entry name" value="PEPTIDOGLYCAN D,D-TRANSPEPTIDASE"/>
    <property type="match status" value="1"/>
</dbReference>
<dbReference type="PANTHER" id="PTHR30627:SF2">
    <property type="entry name" value="PEPTIDOGLYCAN D,D-TRANSPEPTIDASE MRDA"/>
    <property type="match status" value="1"/>
</dbReference>
<dbReference type="InterPro" id="IPR017790">
    <property type="entry name" value="Penicillin-binding_protein_2"/>
</dbReference>
<dbReference type="Proteomes" id="UP000230843">
    <property type="component" value="Unassembled WGS sequence"/>
</dbReference>
<dbReference type="Pfam" id="PF00905">
    <property type="entry name" value="Transpeptidase"/>
    <property type="match status" value="1"/>
</dbReference>